<evidence type="ECO:0000256" key="4">
    <source>
        <dbReference type="RuleBase" id="RU003513"/>
    </source>
</evidence>
<dbReference type="GO" id="GO:0008761">
    <property type="term" value="F:UDP-N-acetylglucosamine 2-epimerase activity"/>
    <property type="evidence" value="ECO:0007669"/>
    <property type="project" value="UniProtKB-EC"/>
</dbReference>
<dbReference type="NCBIfam" id="TIGR00236">
    <property type="entry name" value="wecB"/>
    <property type="match status" value="1"/>
</dbReference>
<protein>
    <recommendedName>
        <fullName evidence="3">UDP-N-acetylglucosamine 2-epimerase (non-hydrolyzing)</fullName>
        <ecNumber evidence="3">5.1.3.14</ecNumber>
    </recommendedName>
</protein>
<comment type="similarity">
    <text evidence="2 4">Belongs to the UDP-N-acetylglucosamine 2-epimerase family.</text>
</comment>
<gene>
    <name evidence="6" type="primary">wecB</name>
    <name evidence="6" type="ORF">Spa11_04910</name>
</gene>
<dbReference type="Proteomes" id="UP000316426">
    <property type="component" value="Chromosome"/>
</dbReference>
<evidence type="ECO:0000259" key="5">
    <source>
        <dbReference type="Pfam" id="PF02350"/>
    </source>
</evidence>
<dbReference type="InterPro" id="IPR003331">
    <property type="entry name" value="UDP_GlcNAc_Epimerase_2_dom"/>
</dbReference>
<dbReference type="CDD" id="cd03786">
    <property type="entry name" value="GTB_UDP-GlcNAc_2-Epimerase"/>
    <property type="match status" value="1"/>
</dbReference>
<dbReference type="PANTHER" id="PTHR43174">
    <property type="entry name" value="UDP-N-ACETYLGLUCOSAMINE 2-EPIMERASE"/>
    <property type="match status" value="1"/>
</dbReference>
<evidence type="ECO:0000313" key="7">
    <source>
        <dbReference type="Proteomes" id="UP000316426"/>
    </source>
</evidence>
<dbReference type="SUPFAM" id="SSF53756">
    <property type="entry name" value="UDP-Glycosyltransferase/glycogen phosphorylase"/>
    <property type="match status" value="1"/>
</dbReference>
<evidence type="ECO:0000256" key="3">
    <source>
        <dbReference type="ARBA" id="ARBA00038858"/>
    </source>
</evidence>
<dbReference type="EC" id="5.1.3.14" evidence="3"/>
<dbReference type="Pfam" id="PF02350">
    <property type="entry name" value="Epimerase_2"/>
    <property type="match status" value="1"/>
</dbReference>
<dbReference type="RefSeq" id="WP_145106697.1">
    <property type="nucleotide sequence ID" value="NZ_CP036349.1"/>
</dbReference>
<evidence type="ECO:0000256" key="2">
    <source>
        <dbReference type="ARBA" id="ARBA00038209"/>
    </source>
</evidence>
<dbReference type="KEGG" id="bmei:Spa11_04910"/>
<feature type="domain" description="UDP-N-acetylglucosamine 2-epimerase" evidence="5">
    <location>
        <begin position="24"/>
        <end position="373"/>
    </location>
</feature>
<evidence type="ECO:0000256" key="1">
    <source>
        <dbReference type="ARBA" id="ARBA00023235"/>
    </source>
</evidence>
<organism evidence="6 7">
    <name type="scientific">Botrimarina mediterranea</name>
    <dbReference type="NCBI Taxonomy" id="2528022"/>
    <lineage>
        <taxon>Bacteria</taxon>
        <taxon>Pseudomonadati</taxon>
        <taxon>Planctomycetota</taxon>
        <taxon>Planctomycetia</taxon>
        <taxon>Pirellulales</taxon>
        <taxon>Lacipirellulaceae</taxon>
        <taxon>Botrimarina</taxon>
    </lineage>
</organism>
<keyword evidence="1 4" id="KW-0413">Isomerase</keyword>
<name>A0A518K3F7_9BACT</name>
<dbReference type="AlphaFoldDB" id="A0A518K3F7"/>
<keyword evidence="7" id="KW-1185">Reference proteome</keyword>
<evidence type="ECO:0000313" key="6">
    <source>
        <dbReference type="EMBL" id="QDV72317.1"/>
    </source>
</evidence>
<dbReference type="InterPro" id="IPR029767">
    <property type="entry name" value="WecB-like"/>
</dbReference>
<dbReference type="PANTHER" id="PTHR43174:SF2">
    <property type="entry name" value="UDP-N-ACETYLGLUCOSAMINE 2-EPIMERASE"/>
    <property type="match status" value="1"/>
</dbReference>
<proteinExistence type="inferred from homology"/>
<dbReference type="Gene3D" id="3.40.50.2000">
    <property type="entry name" value="Glycogen Phosphorylase B"/>
    <property type="match status" value="2"/>
</dbReference>
<reference evidence="6 7" key="1">
    <citation type="submission" date="2019-02" db="EMBL/GenBank/DDBJ databases">
        <title>Deep-cultivation of Planctomycetes and their phenomic and genomic characterization uncovers novel biology.</title>
        <authorList>
            <person name="Wiegand S."/>
            <person name="Jogler M."/>
            <person name="Boedeker C."/>
            <person name="Pinto D."/>
            <person name="Vollmers J."/>
            <person name="Rivas-Marin E."/>
            <person name="Kohn T."/>
            <person name="Peeters S.H."/>
            <person name="Heuer A."/>
            <person name="Rast P."/>
            <person name="Oberbeckmann S."/>
            <person name="Bunk B."/>
            <person name="Jeske O."/>
            <person name="Meyerdierks A."/>
            <person name="Storesund J.E."/>
            <person name="Kallscheuer N."/>
            <person name="Luecker S."/>
            <person name="Lage O.M."/>
            <person name="Pohl T."/>
            <person name="Merkel B.J."/>
            <person name="Hornburger P."/>
            <person name="Mueller R.-W."/>
            <person name="Bruemmer F."/>
            <person name="Labrenz M."/>
            <person name="Spormann A.M."/>
            <person name="Op den Camp H."/>
            <person name="Overmann J."/>
            <person name="Amann R."/>
            <person name="Jetten M.S.M."/>
            <person name="Mascher T."/>
            <person name="Medema M.H."/>
            <person name="Devos D.P."/>
            <person name="Kaster A.-K."/>
            <person name="Ovreas L."/>
            <person name="Rohde M."/>
            <person name="Galperin M.Y."/>
            <person name="Jogler C."/>
        </authorList>
    </citation>
    <scope>NUCLEOTIDE SEQUENCE [LARGE SCALE GENOMIC DNA]</scope>
    <source>
        <strain evidence="6 7">Spa11</strain>
    </source>
</reference>
<accession>A0A518K3F7</accession>
<dbReference type="EMBL" id="CP036349">
    <property type="protein sequence ID" value="QDV72317.1"/>
    <property type="molecule type" value="Genomic_DNA"/>
</dbReference>
<sequence length="380" mass="41115">MKHRTLVLMGTRPEAIKLAPVIAALEADDRFEPLVVNTGQHRELIDQVISLFGLRVDRDLAVMQPNQSLASLTARLLTAIDDALVALDPKLVLVQGDTSTVLTGALAAFYRRVPVGHVEAGLRTGNLQSPFPEEGNRLLTTQLAALHFAPTNESRDNLLREHIDPASVIVTGNTVIDALKMEQRRQEDPAVGVELRKTLCSVGGADLFEGPMVLVTGHRRENFGTGFEQICEAIATLAARFTDTKFVYPVHLNPNVQEVVHARLGNLTNVRLLPPQPYSEFVALLAASRVVLTDSGGVQEEAPSLGKPVLVMRDTTERPEGVAAGTVRLVGPFADKIVAGVAELLSDEAAYRAMAEASNPYGDGQSAQRIVEACARYLRK</sequence>